<dbReference type="InterPro" id="IPR005074">
    <property type="entry name" value="Peptidase_C39"/>
</dbReference>
<feature type="transmembrane region" description="Helical" evidence="9">
    <location>
        <begin position="211"/>
        <end position="232"/>
    </location>
</feature>
<dbReference type="InterPro" id="IPR017871">
    <property type="entry name" value="ABC_transporter-like_CS"/>
</dbReference>
<evidence type="ECO:0000256" key="1">
    <source>
        <dbReference type="ARBA" id="ARBA00004651"/>
    </source>
</evidence>
<dbReference type="SUPFAM" id="SSF90123">
    <property type="entry name" value="ABC transporter transmembrane region"/>
    <property type="match status" value="1"/>
</dbReference>
<dbReference type="InterPro" id="IPR011527">
    <property type="entry name" value="ABC1_TM_dom"/>
</dbReference>
<proteinExistence type="predicted"/>
<keyword evidence="5" id="KW-0813">Transport</keyword>
<dbReference type="PROSITE" id="PS00211">
    <property type="entry name" value="ABC_TRANSPORTER_1"/>
    <property type="match status" value="1"/>
</dbReference>
<dbReference type="InterPro" id="IPR027417">
    <property type="entry name" value="P-loop_NTPase"/>
</dbReference>
<evidence type="ECO:0000259" key="10">
    <source>
        <dbReference type="PROSITE" id="PS50893"/>
    </source>
</evidence>
<evidence type="ECO:0000256" key="9">
    <source>
        <dbReference type="SAM" id="Phobius"/>
    </source>
</evidence>
<keyword evidence="3" id="KW-0547">Nucleotide-binding</keyword>
<feature type="domain" description="Peptidase C39" evidence="12">
    <location>
        <begin position="13"/>
        <end position="137"/>
    </location>
</feature>
<dbReference type="GO" id="GO:0005524">
    <property type="term" value="F:ATP binding"/>
    <property type="evidence" value="ECO:0007669"/>
    <property type="project" value="UniProtKB-KW"/>
</dbReference>
<dbReference type="Pfam" id="PF00005">
    <property type="entry name" value="ABC_tran"/>
    <property type="match status" value="1"/>
</dbReference>
<evidence type="ECO:0000256" key="3">
    <source>
        <dbReference type="ARBA" id="ARBA00022741"/>
    </source>
</evidence>
<dbReference type="PANTHER" id="PTHR24221">
    <property type="entry name" value="ATP-BINDING CASSETTE SUB-FAMILY B"/>
    <property type="match status" value="1"/>
</dbReference>
<feature type="domain" description="ABC transporter" evidence="10">
    <location>
        <begin position="491"/>
        <end position="727"/>
    </location>
</feature>
<keyword evidence="14" id="KW-1185">Reference proteome</keyword>
<dbReference type="SMART" id="SM00382">
    <property type="entry name" value="AAA"/>
    <property type="match status" value="1"/>
</dbReference>
<dbReference type="PANTHER" id="PTHR24221:SF654">
    <property type="entry name" value="ATP-BINDING CASSETTE SUB-FAMILY B MEMBER 6"/>
    <property type="match status" value="1"/>
</dbReference>
<dbReference type="InterPro" id="IPR003593">
    <property type="entry name" value="AAA+_ATPase"/>
</dbReference>
<evidence type="ECO:0000256" key="4">
    <source>
        <dbReference type="ARBA" id="ARBA00022840"/>
    </source>
</evidence>
<evidence type="ECO:0000256" key="7">
    <source>
        <dbReference type="ARBA" id="ARBA00023136"/>
    </source>
</evidence>
<feature type="domain" description="ABC transmembrane type-1" evidence="11">
    <location>
        <begin position="176"/>
        <end position="457"/>
    </location>
</feature>
<comment type="subcellular location">
    <subcellularLocation>
        <location evidence="1">Cell membrane</location>
        <topology evidence="1">Multi-pass membrane protein</topology>
    </subcellularLocation>
</comment>
<evidence type="ECO:0000259" key="11">
    <source>
        <dbReference type="PROSITE" id="PS50929"/>
    </source>
</evidence>
<dbReference type="Gene3D" id="3.40.50.300">
    <property type="entry name" value="P-loop containing nucleotide triphosphate hydrolases"/>
    <property type="match status" value="1"/>
</dbReference>
<dbReference type="InterPro" id="IPR003439">
    <property type="entry name" value="ABC_transporter-like_ATP-bd"/>
</dbReference>
<protein>
    <submittedName>
        <fullName evidence="13">ATP-binding cassette, subfamily B</fullName>
    </submittedName>
</protein>
<dbReference type="InterPro" id="IPR039421">
    <property type="entry name" value="Type_1_exporter"/>
</dbReference>
<organism evidence="13 14">
    <name type="scientific">Zobellia uliginosa</name>
    <dbReference type="NCBI Taxonomy" id="143224"/>
    <lineage>
        <taxon>Bacteria</taxon>
        <taxon>Pseudomonadati</taxon>
        <taxon>Bacteroidota</taxon>
        <taxon>Flavobacteriia</taxon>
        <taxon>Flavobacteriales</taxon>
        <taxon>Flavobacteriaceae</taxon>
        <taxon>Zobellia</taxon>
    </lineage>
</organism>
<dbReference type="PROSITE" id="PS50893">
    <property type="entry name" value="ABC_TRANSPORTER_2"/>
    <property type="match status" value="1"/>
</dbReference>
<dbReference type="Proteomes" id="UP000185728">
    <property type="component" value="Unassembled WGS sequence"/>
</dbReference>
<evidence type="ECO:0000256" key="5">
    <source>
        <dbReference type="ARBA" id="ARBA00022927"/>
    </source>
</evidence>
<gene>
    <name evidence="13" type="ORF">SAMN05421766_102196</name>
</gene>
<keyword evidence="7 9" id="KW-0472">Membrane</keyword>
<comment type="caution">
    <text evidence="13">The sequence shown here is derived from an EMBL/GenBank/DDBJ whole genome shotgun (WGS) entry which is preliminary data.</text>
</comment>
<evidence type="ECO:0000259" key="12">
    <source>
        <dbReference type="PROSITE" id="PS50990"/>
    </source>
</evidence>
<keyword evidence="4 13" id="KW-0067">ATP-binding</keyword>
<feature type="transmembrane region" description="Helical" evidence="9">
    <location>
        <begin position="315"/>
        <end position="333"/>
    </location>
</feature>
<keyword evidence="6 9" id="KW-1133">Transmembrane helix</keyword>
<dbReference type="Gene3D" id="3.90.70.10">
    <property type="entry name" value="Cysteine proteinases"/>
    <property type="match status" value="1"/>
</dbReference>
<feature type="transmembrane region" description="Helical" evidence="9">
    <location>
        <begin position="291"/>
        <end position="309"/>
    </location>
</feature>
<feature type="transmembrane region" description="Helical" evidence="9">
    <location>
        <begin position="175"/>
        <end position="196"/>
    </location>
</feature>
<evidence type="ECO:0000256" key="8">
    <source>
        <dbReference type="ARBA" id="ARBA00043264"/>
    </source>
</evidence>
<dbReference type="RefSeq" id="WP_076453991.1">
    <property type="nucleotide sequence ID" value="NZ_FTOB01000002.1"/>
</dbReference>
<evidence type="ECO:0000313" key="14">
    <source>
        <dbReference type="Proteomes" id="UP000185728"/>
    </source>
</evidence>
<dbReference type="Pfam" id="PF03412">
    <property type="entry name" value="Peptidase_C39"/>
    <property type="match status" value="1"/>
</dbReference>
<dbReference type="PROSITE" id="PS50990">
    <property type="entry name" value="PEPTIDASE_C39"/>
    <property type="match status" value="1"/>
</dbReference>
<dbReference type="SUPFAM" id="SSF52540">
    <property type="entry name" value="P-loop containing nucleoside triphosphate hydrolases"/>
    <property type="match status" value="1"/>
</dbReference>
<keyword evidence="8" id="KW-0080">Bacteriocin transport</keyword>
<evidence type="ECO:0000256" key="6">
    <source>
        <dbReference type="ARBA" id="ARBA00022989"/>
    </source>
</evidence>
<reference evidence="13 14" key="1">
    <citation type="submission" date="2017-01" db="EMBL/GenBank/DDBJ databases">
        <authorList>
            <person name="Varghese N."/>
            <person name="Submissions S."/>
        </authorList>
    </citation>
    <scope>NUCLEOTIDE SEQUENCE [LARGE SCALE GENOMIC DNA]</scope>
    <source>
        <strain evidence="13 14">DSM 2061</strain>
    </source>
</reference>
<dbReference type="EMBL" id="FTOB01000002">
    <property type="protein sequence ID" value="SIS47969.1"/>
    <property type="molecule type" value="Genomic_DNA"/>
</dbReference>
<name>A0ABY1KPC2_9FLAO</name>
<dbReference type="Pfam" id="PF00664">
    <property type="entry name" value="ABC_membrane"/>
    <property type="match status" value="1"/>
</dbReference>
<dbReference type="Gene3D" id="1.20.1560.10">
    <property type="entry name" value="ABC transporter type 1, transmembrane domain"/>
    <property type="match status" value="1"/>
</dbReference>
<dbReference type="PROSITE" id="PS50929">
    <property type="entry name" value="ABC_TM1F"/>
    <property type="match status" value="1"/>
</dbReference>
<keyword evidence="2 9" id="KW-0812">Transmembrane</keyword>
<evidence type="ECO:0000256" key="2">
    <source>
        <dbReference type="ARBA" id="ARBA00022692"/>
    </source>
</evidence>
<dbReference type="InterPro" id="IPR036640">
    <property type="entry name" value="ABC1_TM_sf"/>
</dbReference>
<keyword evidence="5" id="KW-0653">Protein transport</keyword>
<dbReference type="CDD" id="cd18571">
    <property type="entry name" value="ABC_6TM_peptidase_like"/>
    <property type="match status" value="1"/>
</dbReference>
<sequence length="731" mass="83466">MIGYKNRIKLVRQHDLMDCGPASLSMVTYFYGNKFPLHYLRELCQIGKDGVSMSGIIHAAKKIGMETYSTRLNLDLLVKKFTKPCILYWNKNHFLVLESISNKGGNVNFHIADPAHGKVVLSEKDFKEPWLKGGQSGVALFLSPTHDFFLKKNNSNVKNHFKTIVNFLKPYKKKILVLSFLILLGSAFSVTLPFLTEALIDYGVTPKNLNYISLILLAQLFVFIGIMTINILRNWFTLIIGTKLSVDIVYSYLDKVLKLPLSFFDTKNSGDFNQRIQDNIKVERFLTSDSILTVFSALLLLVYSGILFHYGTSLFLTYIGLTLVSVYWSYYWLKKREVIDYKIFLARSENQEAIYEFYNGIREMKLNQYESYKKNQWVELQNNLLQANIKSLKIEQFQSIGFTFFNQLKNILVTFLAANYVVKDIMTLGALLSVSYIIGQMNSPVHQLLSFFRSQQDAFLSFNRLSEVYTQENEEKESDKKLDPEKTPVDIKIQNVNFKYNVLSHKYILQDIDLTIPRGKITAIVGHSGSGKTTLMKLLLKFFPPLSGKIFYGLDEINGLSSQSIRENSGIVMQDGYIFNDTIERNIALKDKIVDKEKLEKALGAVNLLGFVNSLALKEHTKIGSGGNDLSGGQKQRILIARAIYKNPKYIFLDEATSALDATNEKEVHNNLQKLFKDKTVVIIAHRLSTVQNADQIIVLSEGKMVEQGTHTELIDKKEFYYTLVKDQLNI</sequence>
<evidence type="ECO:0000313" key="13">
    <source>
        <dbReference type="EMBL" id="SIS47969.1"/>
    </source>
</evidence>
<accession>A0ABY1KPC2</accession>